<name>A0A7X6DLZ8_9BACT</name>
<dbReference type="EMBL" id="VTOW01000001">
    <property type="protein sequence ID" value="NKE69587.1"/>
    <property type="molecule type" value="Genomic_DNA"/>
</dbReference>
<dbReference type="Proteomes" id="UP000534783">
    <property type="component" value="Unassembled WGS sequence"/>
</dbReference>
<sequence length="401" mass="44501">MEIKEVVTLSINGEKQDDLIPDLIRIEVEEDVDAASVFRVEIALNVERDGSWRYIDEKELFRVWNRVSIEAGYPESGIETLIDGYITHMNVNLSGDPQESTLEISGMDASALMDLEEKQLAWPNKKDSEIAQQIFGDYGLSYEVEDTVARLEETVSTTLQTESDIRFLRRLAARNGFECFVQGSKGYFRSPTLELPPQKILAIQFGEETNLVNLRFRVDGTAPTHLEIRRIDPFEKEEAREEMTESPRRKLGETGLADLQSGARAGRLLLKNQIAASSQEMRGRLREGYRGGDRFVHVEGEIDARIYGAVLRPKRLVTIKGAGEQFSGLYYVTRVRHAFTLDGYTQNFEGGRNGAGLTGDEVFAAAALPIAIALPGLGGASVESGNRVLPAQQEGSTIPGI</sequence>
<accession>A0A7X6DLZ8</accession>
<organism evidence="1 2">
    <name type="scientific">Candidatus Manganitrophus noduliformans</name>
    <dbReference type="NCBI Taxonomy" id="2606439"/>
    <lineage>
        <taxon>Bacteria</taxon>
        <taxon>Pseudomonadati</taxon>
        <taxon>Nitrospirota</taxon>
        <taxon>Nitrospiria</taxon>
        <taxon>Candidatus Troglogloeales</taxon>
        <taxon>Candidatus Manganitrophaceae</taxon>
        <taxon>Candidatus Manganitrophus</taxon>
    </lineage>
</organism>
<comment type="caution">
    <text evidence="1">The sequence shown here is derived from an EMBL/GenBank/DDBJ whole genome shotgun (WGS) entry which is preliminary data.</text>
</comment>
<dbReference type="SUPFAM" id="SSF69279">
    <property type="entry name" value="Phage tail proteins"/>
    <property type="match status" value="1"/>
</dbReference>
<gene>
    <name evidence="1" type="ORF">MNODULE_02320</name>
</gene>
<evidence type="ECO:0000313" key="2">
    <source>
        <dbReference type="Proteomes" id="UP000534783"/>
    </source>
</evidence>
<keyword evidence="2" id="KW-1185">Reference proteome</keyword>
<dbReference type="AlphaFoldDB" id="A0A7X6DLZ8"/>
<proteinExistence type="predicted"/>
<dbReference type="Gene3D" id="3.55.50.10">
    <property type="entry name" value="Baseplate protein-like domains"/>
    <property type="match status" value="1"/>
</dbReference>
<reference evidence="1 2" key="1">
    <citation type="journal article" date="2020" name="Nature">
        <title>Bacterial chemolithoautotrophy via manganese oxidation.</title>
        <authorList>
            <person name="Yu H."/>
            <person name="Leadbetter J.R."/>
        </authorList>
    </citation>
    <scope>NUCLEOTIDE SEQUENCE [LARGE SCALE GENOMIC DNA]</scope>
    <source>
        <strain evidence="1 2">Mn-1</strain>
    </source>
</reference>
<dbReference type="Pfam" id="PF05954">
    <property type="entry name" value="Phage_GPD"/>
    <property type="match status" value="1"/>
</dbReference>
<protein>
    <submittedName>
        <fullName evidence="1">Phage late control D family protein</fullName>
    </submittedName>
</protein>
<dbReference type="RefSeq" id="WP_168057882.1">
    <property type="nucleotide sequence ID" value="NZ_VTOW01000001.1"/>
</dbReference>
<evidence type="ECO:0000313" key="1">
    <source>
        <dbReference type="EMBL" id="NKE69587.1"/>
    </source>
</evidence>